<dbReference type="Proteomes" id="UP000830671">
    <property type="component" value="Chromosome 6"/>
</dbReference>
<dbReference type="AlphaFoldDB" id="A0A9Q8WKL8"/>
<gene>
    <name evidence="1" type="ORF">CLUP02_11590</name>
</gene>
<keyword evidence="2" id="KW-1185">Reference proteome</keyword>
<evidence type="ECO:0000313" key="1">
    <source>
        <dbReference type="EMBL" id="UQC86090.1"/>
    </source>
</evidence>
<dbReference type="KEGG" id="clup:CLUP02_11590"/>
<sequence>MVHMLTNTARLSSSTSSDCFCTCGERCSLPFDLTELISSQWAHSLMLSLTCGQLGSRQSIMIVPWSWDRFRARIHLAGRPRLIEEAQPTRFRGKKAPSPSGKEFADNRTACNIEINYSRRRERELLNFSVPKSKPDQLMDIS</sequence>
<organism evidence="1 2">
    <name type="scientific">Colletotrichum lupini</name>
    <dbReference type="NCBI Taxonomy" id="145971"/>
    <lineage>
        <taxon>Eukaryota</taxon>
        <taxon>Fungi</taxon>
        <taxon>Dikarya</taxon>
        <taxon>Ascomycota</taxon>
        <taxon>Pezizomycotina</taxon>
        <taxon>Sordariomycetes</taxon>
        <taxon>Hypocreomycetidae</taxon>
        <taxon>Glomerellales</taxon>
        <taxon>Glomerellaceae</taxon>
        <taxon>Colletotrichum</taxon>
        <taxon>Colletotrichum acutatum species complex</taxon>
    </lineage>
</organism>
<name>A0A9Q8WKL8_9PEZI</name>
<proteinExistence type="predicted"/>
<accession>A0A9Q8WKL8</accession>
<dbReference type="RefSeq" id="XP_049147702.1">
    <property type="nucleotide sequence ID" value="XM_049290557.1"/>
</dbReference>
<dbReference type="GeneID" id="73345567"/>
<reference evidence="1" key="1">
    <citation type="journal article" date="2021" name="Mol. Plant Microbe Interact.">
        <title>Complete Genome Sequence of the Plant-Pathogenic Fungus Colletotrichum lupini.</title>
        <authorList>
            <person name="Baroncelli R."/>
            <person name="Pensec F."/>
            <person name="Da Lio D."/>
            <person name="Boufleur T."/>
            <person name="Vicente I."/>
            <person name="Sarrocco S."/>
            <person name="Picot A."/>
            <person name="Baraldi E."/>
            <person name="Sukno S."/>
            <person name="Thon M."/>
            <person name="Le Floch G."/>
        </authorList>
    </citation>
    <scope>NUCLEOTIDE SEQUENCE</scope>
    <source>
        <strain evidence="1">IMI 504893</strain>
    </source>
</reference>
<protein>
    <submittedName>
        <fullName evidence="1">Uncharacterized protein</fullName>
    </submittedName>
</protein>
<evidence type="ECO:0000313" key="2">
    <source>
        <dbReference type="Proteomes" id="UP000830671"/>
    </source>
</evidence>
<dbReference type="EMBL" id="CP019478">
    <property type="protein sequence ID" value="UQC86090.1"/>
    <property type="molecule type" value="Genomic_DNA"/>
</dbReference>